<feature type="transmembrane region" description="Helical" evidence="2">
    <location>
        <begin position="299"/>
        <end position="317"/>
    </location>
</feature>
<keyword evidence="5" id="KW-1185">Reference proteome</keyword>
<keyword evidence="4" id="KW-0012">Acyltransferase</keyword>
<dbReference type="Proteomes" id="UP000296469">
    <property type="component" value="Chromosome"/>
</dbReference>
<accession>A0A4P7SK73</accession>
<evidence type="ECO:0000256" key="1">
    <source>
        <dbReference type="SAM" id="MobiDB-lite"/>
    </source>
</evidence>
<organism evidence="4 5">
    <name type="scientific">Cellulomonas shaoxiangyii</name>
    <dbReference type="NCBI Taxonomy" id="2566013"/>
    <lineage>
        <taxon>Bacteria</taxon>
        <taxon>Bacillati</taxon>
        <taxon>Actinomycetota</taxon>
        <taxon>Actinomycetes</taxon>
        <taxon>Micrococcales</taxon>
        <taxon>Cellulomonadaceae</taxon>
        <taxon>Cellulomonas</taxon>
    </lineage>
</organism>
<feature type="domain" description="Acyltransferase 3" evidence="3">
    <location>
        <begin position="30"/>
        <end position="350"/>
    </location>
</feature>
<proteinExistence type="predicted"/>
<reference evidence="4 5" key="1">
    <citation type="submission" date="2019-04" db="EMBL/GenBank/DDBJ databases">
        <title>Isolation and identification of Cellulomonas shaoxiangyii sp. Nov. isolated from feces of the Tibetan antelopes (Pantholops hodgsonii) in the Qinghai-Tibet plateau of China.</title>
        <authorList>
            <person name="Tian Z."/>
        </authorList>
    </citation>
    <scope>NUCLEOTIDE SEQUENCE [LARGE SCALE GENOMIC DNA]</scope>
    <source>
        <strain evidence="4 5">Z28</strain>
    </source>
</reference>
<dbReference type="AlphaFoldDB" id="A0A4P7SK73"/>
<evidence type="ECO:0000313" key="4">
    <source>
        <dbReference type="EMBL" id="QCB93124.1"/>
    </source>
</evidence>
<evidence type="ECO:0000313" key="5">
    <source>
        <dbReference type="Proteomes" id="UP000296469"/>
    </source>
</evidence>
<dbReference type="PANTHER" id="PTHR23028:SF53">
    <property type="entry name" value="ACYL_TRANSF_3 DOMAIN-CONTAINING PROTEIN"/>
    <property type="match status" value="1"/>
</dbReference>
<feature type="transmembrane region" description="Helical" evidence="2">
    <location>
        <begin position="273"/>
        <end position="292"/>
    </location>
</feature>
<dbReference type="KEGG" id="celz:E5225_05705"/>
<feature type="transmembrane region" description="Helical" evidence="2">
    <location>
        <begin position="210"/>
        <end position="228"/>
    </location>
</feature>
<feature type="transmembrane region" description="Helical" evidence="2">
    <location>
        <begin position="329"/>
        <end position="353"/>
    </location>
</feature>
<dbReference type="EMBL" id="CP039291">
    <property type="protein sequence ID" value="QCB93124.1"/>
    <property type="molecule type" value="Genomic_DNA"/>
</dbReference>
<dbReference type="Pfam" id="PF01757">
    <property type="entry name" value="Acyl_transf_3"/>
    <property type="match status" value="1"/>
</dbReference>
<protein>
    <submittedName>
        <fullName evidence="4">Acyltransferase</fullName>
    </submittedName>
</protein>
<feature type="region of interest" description="Disordered" evidence="1">
    <location>
        <begin position="398"/>
        <end position="438"/>
    </location>
</feature>
<feature type="compositionally biased region" description="Polar residues" evidence="1">
    <location>
        <begin position="413"/>
        <end position="430"/>
    </location>
</feature>
<keyword evidence="2" id="KW-0472">Membrane</keyword>
<keyword evidence="2" id="KW-1133">Transmembrane helix</keyword>
<feature type="transmembrane region" description="Helical" evidence="2">
    <location>
        <begin position="158"/>
        <end position="178"/>
    </location>
</feature>
<evidence type="ECO:0000259" key="3">
    <source>
        <dbReference type="Pfam" id="PF01757"/>
    </source>
</evidence>
<feature type="transmembrane region" description="Helical" evidence="2">
    <location>
        <begin position="185"/>
        <end position="204"/>
    </location>
</feature>
<dbReference type="GO" id="GO:0016747">
    <property type="term" value="F:acyltransferase activity, transferring groups other than amino-acyl groups"/>
    <property type="evidence" value="ECO:0007669"/>
    <property type="project" value="InterPro"/>
</dbReference>
<keyword evidence="4" id="KW-0808">Transferase</keyword>
<dbReference type="GO" id="GO:0009103">
    <property type="term" value="P:lipopolysaccharide biosynthetic process"/>
    <property type="evidence" value="ECO:0007669"/>
    <property type="project" value="TreeGrafter"/>
</dbReference>
<dbReference type="OrthoDB" id="9807745at2"/>
<sequence>MSPAPPRSTEVAPAAPSRAAATPPRAPRLVALDGLRLLAALAVVGYHFTAREASVWGPDQDRLVGPVAAWTSYGSLGPELFFVISGFVILMSAWGRTTVAVVASRIGRLYPSYWVAVLLTGLLLLVVWPEGKHVTPGQVAVNLTMLQAVAGVPHVDGVYWTLWTELRFYLLVGVLVLVGVTRRRVLAVALLWPPVALGAARLGLDDLATLLVADYAPLFAAGMALFVVHREGHRLLPWVAVATNTALAVHLVPPSRAAVLERVTGIAPSTTGLALAVALCVALVALVALTPVARLDRPWVVAAGALTYPLYLVHQYWGLWTIGLVVDHVPAWAAVGAAVGVSLALAWAVHRLVEAPYAPALRRRAEQGLVHVRDAVLTRVNHGPRALDEADRLGIVRGQVPGAPPTAPAGSVPSRTATKNGGAAASSSRTADPMPPGR</sequence>
<evidence type="ECO:0000256" key="2">
    <source>
        <dbReference type="SAM" id="Phobius"/>
    </source>
</evidence>
<feature type="compositionally biased region" description="Low complexity" evidence="1">
    <location>
        <begin position="12"/>
        <end position="21"/>
    </location>
</feature>
<feature type="transmembrane region" description="Helical" evidence="2">
    <location>
        <begin position="235"/>
        <end position="253"/>
    </location>
</feature>
<dbReference type="InterPro" id="IPR050879">
    <property type="entry name" value="Acyltransferase_3"/>
</dbReference>
<gene>
    <name evidence="4" type="ORF">E5225_05705</name>
</gene>
<dbReference type="InterPro" id="IPR002656">
    <property type="entry name" value="Acyl_transf_3_dom"/>
</dbReference>
<feature type="transmembrane region" description="Helical" evidence="2">
    <location>
        <begin position="80"/>
        <end position="103"/>
    </location>
</feature>
<dbReference type="PANTHER" id="PTHR23028">
    <property type="entry name" value="ACETYLTRANSFERASE"/>
    <property type="match status" value="1"/>
</dbReference>
<dbReference type="GO" id="GO:0016020">
    <property type="term" value="C:membrane"/>
    <property type="evidence" value="ECO:0007669"/>
    <property type="project" value="TreeGrafter"/>
</dbReference>
<name>A0A4P7SK73_9CELL</name>
<keyword evidence="2" id="KW-0812">Transmembrane</keyword>
<feature type="transmembrane region" description="Helical" evidence="2">
    <location>
        <begin position="110"/>
        <end position="128"/>
    </location>
</feature>
<feature type="region of interest" description="Disordered" evidence="1">
    <location>
        <begin position="1"/>
        <end position="21"/>
    </location>
</feature>